<dbReference type="HOGENOM" id="CLU_033906_0_0_9"/>
<dbReference type="Pfam" id="PF05076">
    <property type="entry name" value="SUFU"/>
    <property type="match status" value="1"/>
</dbReference>
<gene>
    <name evidence="2" type="ordered locus">BBR47_27780</name>
</gene>
<dbReference type="InterPro" id="IPR020941">
    <property type="entry name" value="SUFU-like_domain"/>
</dbReference>
<dbReference type="PANTHER" id="PTHR10928">
    <property type="entry name" value="SUPPRESSOR OF FUSED"/>
    <property type="match status" value="1"/>
</dbReference>
<evidence type="ECO:0000259" key="1">
    <source>
        <dbReference type="Pfam" id="PF05076"/>
    </source>
</evidence>
<dbReference type="GO" id="GO:0005737">
    <property type="term" value="C:cytoplasm"/>
    <property type="evidence" value="ECO:0007669"/>
    <property type="project" value="TreeGrafter"/>
</dbReference>
<evidence type="ECO:0000313" key="3">
    <source>
        <dbReference type="Proteomes" id="UP000001877"/>
    </source>
</evidence>
<keyword evidence="2" id="KW-0808">Transferase</keyword>
<dbReference type="EMBL" id="AP008955">
    <property type="protein sequence ID" value="BAH43755.1"/>
    <property type="molecule type" value="Genomic_DNA"/>
</dbReference>
<dbReference type="InterPro" id="IPR017429">
    <property type="entry name" value="Suppressor_of_fused_bac"/>
</dbReference>
<keyword evidence="3" id="KW-1185">Reference proteome</keyword>
<dbReference type="Proteomes" id="UP000001877">
    <property type="component" value="Chromosome"/>
</dbReference>
<reference evidence="2 3" key="1">
    <citation type="submission" date="2005-03" db="EMBL/GenBank/DDBJ databases">
        <title>Brevibacillus brevis strain 47, complete genome.</title>
        <authorList>
            <person name="Hosoyama A."/>
            <person name="Yamada R."/>
            <person name="Hongo Y."/>
            <person name="Terui Y."/>
            <person name="Ankai A."/>
            <person name="Masuyama W."/>
            <person name="Sekiguchi M."/>
            <person name="Takeda T."/>
            <person name="Asano K."/>
            <person name="Ohji S."/>
            <person name="Ichikawa N."/>
            <person name="Narita S."/>
            <person name="Aoki N."/>
            <person name="Miura H."/>
            <person name="Matsushita S."/>
            <person name="Sekigawa T."/>
            <person name="Yamagata H."/>
            <person name="Yoshikawa H."/>
            <person name="Udaka S."/>
            <person name="Tanikawa S."/>
            <person name="Fujita N."/>
        </authorList>
    </citation>
    <scope>NUCLEOTIDE SEQUENCE [LARGE SCALE GENOMIC DNA]</scope>
    <source>
        <strain evidence="3">47 / JCM 6285 / NBRC 100599</strain>
    </source>
</reference>
<dbReference type="eggNOG" id="ENOG502Z7T1">
    <property type="taxonomic scope" value="Bacteria"/>
</dbReference>
<dbReference type="PIRSF" id="PIRSF038192">
    <property type="entry name" value="Txn_reg_BtrU_prd"/>
    <property type="match status" value="1"/>
</dbReference>
<evidence type="ECO:0000313" key="2">
    <source>
        <dbReference type="EMBL" id="BAH43755.1"/>
    </source>
</evidence>
<dbReference type="GO" id="GO:0008483">
    <property type="term" value="F:transaminase activity"/>
    <property type="evidence" value="ECO:0007669"/>
    <property type="project" value="UniProtKB-KW"/>
</dbReference>
<proteinExistence type="predicted"/>
<accession>C0ZD96</accession>
<keyword evidence="2" id="KW-0032">Aminotransferase</keyword>
<protein>
    <submittedName>
        <fullName evidence="2">Putative aminotransferase</fullName>
    </submittedName>
</protein>
<dbReference type="SUPFAM" id="SSF103359">
    <property type="entry name" value="Suppressor of Fused, N-terminal domain"/>
    <property type="match status" value="1"/>
</dbReference>
<dbReference type="InterPro" id="IPR007768">
    <property type="entry name" value="Suppressor_of_fused"/>
</dbReference>
<sequence length="386" mass="42890">MLSGIDRLLEYPNFILAIVKTVKIWEAREMSEEMNEEMMSAGWDAIDQEMRKIYGEQEPKHYGTLISYALGGNDPLDGISAYISDEPNPHWHFVTYGFTELYEKESENEEESGFGFELTFRLARKDDEEEPPAWALNLLQNMGRYVFNTGNVFQAGDHLDANGPICLGADTQLTALAFVTDPQLAEMDTPNGRVQFLQMVGITGDELDAMMAWNTRGVLQSGLPYMPFYITDLERDSLLRHSTVTDAVQKGMEQEGSSTAYLFVSQLGWEPGKNGFLKKTPSTLRLGAKQAEVIGKILRGRMRKGESLSLVGPDVRVVFEAGEKPACIPGEDVIRFVLDDATTLALTKQLLPKESSFEIPSLKGIAINIVKTNITDSEGNVVKVIG</sequence>
<dbReference type="KEGG" id="bbe:BBR47_27780"/>
<dbReference type="PANTHER" id="PTHR10928:SF2">
    <property type="entry name" value="SUPPRESSOR OF FUSED HOMOLOG"/>
    <property type="match status" value="1"/>
</dbReference>
<dbReference type="InterPro" id="IPR037181">
    <property type="entry name" value="SUFU_N"/>
</dbReference>
<name>C0ZD96_BREBN</name>
<organism evidence="2 3">
    <name type="scientific">Brevibacillus brevis (strain 47 / JCM 6285 / NBRC 100599)</name>
    <dbReference type="NCBI Taxonomy" id="358681"/>
    <lineage>
        <taxon>Bacteria</taxon>
        <taxon>Bacillati</taxon>
        <taxon>Bacillota</taxon>
        <taxon>Bacilli</taxon>
        <taxon>Bacillales</taxon>
        <taxon>Paenibacillaceae</taxon>
        <taxon>Brevibacillus</taxon>
    </lineage>
</organism>
<feature type="domain" description="Suppressor of fused-like" evidence="1">
    <location>
        <begin position="72"/>
        <end position="235"/>
    </location>
</feature>
<dbReference type="STRING" id="358681.BBR47_27780"/>
<dbReference type="AlphaFoldDB" id="C0ZD96"/>